<evidence type="ECO:0000256" key="2">
    <source>
        <dbReference type="SAM" id="MobiDB-lite"/>
    </source>
</evidence>
<keyword evidence="4" id="KW-1185">Reference proteome</keyword>
<feature type="compositionally biased region" description="Basic and acidic residues" evidence="2">
    <location>
        <begin position="108"/>
        <end position="123"/>
    </location>
</feature>
<feature type="compositionally biased region" description="Polar residues" evidence="2">
    <location>
        <begin position="1295"/>
        <end position="1304"/>
    </location>
</feature>
<feature type="coiled-coil region" evidence="1">
    <location>
        <begin position="1105"/>
        <end position="1249"/>
    </location>
</feature>
<reference evidence="3 4" key="1">
    <citation type="submission" date="2023-08" db="EMBL/GenBank/DDBJ databases">
        <title>A Necator americanus chromosomal reference genome.</title>
        <authorList>
            <person name="Ilik V."/>
            <person name="Petrzelkova K.J."/>
            <person name="Pardy F."/>
            <person name="Fuh T."/>
            <person name="Niatou-Singa F.S."/>
            <person name="Gouil Q."/>
            <person name="Baker L."/>
            <person name="Ritchie M.E."/>
            <person name="Jex A.R."/>
            <person name="Gazzola D."/>
            <person name="Li H."/>
            <person name="Toshio Fujiwara R."/>
            <person name="Zhan B."/>
            <person name="Aroian R.V."/>
            <person name="Pafco B."/>
            <person name="Schwarz E.M."/>
        </authorList>
    </citation>
    <scope>NUCLEOTIDE SEQUENCE [LARGE SCALE GENOMIC DNA]</scope>
    <source>
        <strain evidence="3 4">Aroian</strain>
        <tissue evidence="3">Whole animal</tissue>
    </source>
</reference>
<evidence type="ECO:0000313" key="4">
    <source>
        <dbReference type="Proteomes" id="UP001303046"/>
    </source>
</evidence>
<dbReference type="PANTHER" id="PTHR46060">
    <property type="entry name" value="MARINER MOS1 TRANSPOSASE-LIKE PROTEIN"/>
    <property type="match status" value="1"/>
</dbReference>
<protein>
    <submittedName>
        <fullName evidence="3">Uncharacterized protein</fullName>
    </submittedName>
</protein>
<feature type="compositionally biased region" description="Low complexity" evidence="2">
    <location>
        <begin position="666"/>
        <end position="678"/>
    </location>
</feature>
<proteinExistence type="predicted"/>
<evidence type="ECO:0000256" key="1">
    <source>
        <dbReference type="SAM" id="Coils"/>
    </source>
</evidence>
<accession>A0ABR1BRH1</accession>
<feature type="region of interest" description="Disordered" evidence="2">
    <location>
        <begin position="633"/>
        <end position="690"/>
    </location>
</feature>
<evidence type="ECO:0000313" key="3">
    <source>
        <dbReference type="EMBL" id="KAK6729009.1"/>
    </source>
</evidence>
<name>A0ABR1BRH1_NECAM</name>
<gene>
    <name evidence="3" type="primary">Necator_chrI.g2333</name>
    <name evidence="3" type="ORF">RB195_006206</name>
</gene>
<feature type="compositionally biased region" description="Polar residues" evidence="2">
    <location>
        <begin position="1275"/>
        <end position="1286"/>
    </location>
</feature>
<feature type="region of interest" description="Disordered" evidence="2">
    <location>
        <begin position="862"/>
        <end position="893"/>
    </location>
</feature>
<dbReference type="EMBL" id="JAVFWL010000001">
    <property type="protein sequence ID" value="KAK6729009.1"/>
    <property type="molecule type" value="Genomic_DNA"/>
</dbReference>
<feature type="region of interest" description="Disordered" evidence="2">
    <location>
        <begin position="1275"/>
        <end position="1304"/>
    </location>
</feature>
<dbReference type="Pfam" id="PF01359">
    <property type="entry name" value="Transposase_1"/>
    <property type="match status" value="1"/>
</dbReference>
<dbReference type="PANTHER" id="PTHR46060:SF1">
    <property type="entry name" value="MARINER MOS1 TRANSPOSASE-LIKE PROTEIN"/>
    <property type="match status" value="1"/>
</dbReference>
<feature type="coiled-coil region" evidence="1">
    <location>
        <begin position="1348"/>
        <end position="1382"/>
    </location>
</feature>
<dbReference type="InterPro" id="IPR052709">
    <property type="entry name" value="Transposase-MT_Hybrid"/>
</dbReference>
<feature type="region of interest" description="Disordered" evidence="2">
    <location>
        <begin position="981"/>
        <end position="1008"/>
    </location>
</feature>
<feature type="coiled-coil region" evidence="1">
    <location>
        <begin position="408"/>
        <end position="476"/>
    </location>
</feature>
<feature type="coiled-coil region" evidence="1">
    <location>
        <begin position="504"/>
        <end position="621"/>
    </location>
</feature>
<feature type="region of interest" description="Disordered" evidence="2">
    <location>
        <begin position="96"/>
        <end position="132"/>
    </location>
</feature>
<dbReference type="Proteomes" id="UP001303046">
    <property type="component" value="Unassembled WGS sequence"/>
</dbReference>
<feature type="compositionally biased region" description="Low complexity" evidence="2">
    <location>
        <begin position="822"/>
        <end position="835"/>
    </location>
</feature>
<dbReference type="Gene3D" id="3.30.420.10">
    <property type="entry name" value="Ribonuclease H-like superfamily/Ribonuclease H"/>
    <property type="match status" value="1"/>
</dbReference>
<feature type="compositionally biased region" description="Basic and acidic residues" evidence="2">
    <location>
        <begin position="633"/>
        <end position="650"/>
    </location>
</feature>
<feature type="compositionally biased region" description="Low complexity" evidence="2">
    <location>
        <begin position="981"/>
        <end position="999"/>
    </location>
</feature>
<comment type="caution">
    <text evidence="3">The sequence shown here is derived from an EMBL/GenBank/DDBJ whole genome shotgun (WGS) entry which is preliminary data.</text>
</comment>
<keyword evidence="1" id="KW-0175">Coiled coil</keyword>
<organism evidence="3 4">
    <name type="scientific">Necator americanus</name>
    <name type="common">Human hookworm</name>
    <dbReference type="NCBI Taxonomy" id="51031"/>
    <lineage>
        <taxon>Eukaryota</taxon>
        <taxon>Metazoa</taxon>
        <taxon>Ecdysozoa</taxon>
        <taxon>Nematoda</taxon>
        <taxon>Chromadorea</taxon>
        <taxon>Rhabditida</taxon>
        <taxon>Rhabditina</taxon>
        <taxon>Rhabditomorpha</taxon>
        <taxon>Strongyloidea</taxon>
        <taxon>Ancylostomatidae</taxon>
        <taxon>Bunostominae</taxon>
        <taxon>Necator</taxon>
    </lineage>
</organism>
<feature type="region of interest" description="Disordered" evidence="2">
    <location>
        <begin position="798"/>
        <end position="842"/>
    </location>
</feature>
<dbReference type="InterPro" id="IPR036397">
    <property type="entry name" value="RNaseH_sf"/>
</dbReference>
<dbReference type="InterPro" id="IPR001888">
    <property type="entry name" value="Transposase_1"/>
</dbReference>
<sequence length="1430" mass="166167">MSDVSNSFSAWETLPEDEPPLCIAVRRPVSPPRHYEALKFGDARDELKRLTTQLSFRDEQIARLTNHCTLLQIELGTYAERSAKLQRQEGYVAITAKETQTNGGRPDVVPHSDERSKLTEKKSGKSSKPRNVKGVEIVEEERNCQQEVLNKTRFDQDVWEQQAKLMVSLYSELMQIMEEQEVEKKQMTEMEEVLFKGRRAMDDAKSHLLFAYEEIYRLKKNQNMPEETENEEKEVELVELRRLVSALKTGGTEMERQADETTRKLITEQIERIRLSRMNTALRRKSDRAEQTMRRAREKMVIIETHAGKRCAQLQYQLDTALIELANCQSQLVRSVSIETYEKLALRFKKECISEVLESEIDEVWKDSTVSIAAPTDVRAQELEAKNSYLKKIVEVISEQNDFWSKETEILQNENEELKRFVEDMENESDLKNILASIEQRLLETIREQQEDRRDHERAYRKAREVEEKLGQERSEWSAQRSRFLFAVRTLQSALSNARLNTLNSLSLIQIEKLKAKIQEIRENEMLVEDNKEKIERMRDKLQQKLALQEGARKAKDAIDEENADVLRLERRLQAVYSSLEMQKVENNRLESTVKLKEAQLSDLKEELTSVKKENEDLMTAIASANLWGKSTENKTVAKDEDHADLEERSSTVIRNSPAKRFVEGSQVSSDDSEASSTDSERGTVKTVLQDNSREFEKRLAKMKEAAELCIQGYKNQLLQKDQAVEMYRQLAEEKLSTRPQNTLEKEIVREEIRVVDEQTEERLRHALGDEEIEELEKANRALYRKRRKSVVPTVDTVDCQTDPIAGSEDNEETKETRGKTKTSSRNSTESTSSNTEDKFEAERQRYKNEIKQLQGRLRRVIGNNKRFKAGNKKLEDEPRSGRPTAISSDELKKLAEPHPFEGVRYFAASLGCLLSTRRQPPKTPGRLNSATDPFEKDEIHEKKVMLSVWWGVHGIYRFELLPDNTTITAEVYCAQLQRPTRSARSTRSSTTARMGSTAPTVQPGPGPERILLPLQHHLEEKRYDDRDHLENDLWAFFASKSPEFYAKRIHDVVRRWQKELTIACEKIRDDAMAELEVRVPRTKEVDEQAMIRIRVEFDKARKENRALRKIIEKQKISLESFKKEVVLRKSGEEEMARWIERKKLEESLSSVRKKLVDSLEKEKVIREKLSKRERILEEFRRDEEVRQRELDRTRKKCAELQYERDKALRENTEVHVLQKKLLEESAKLEQNEKDISSLSSHLKLLQHENMKLLHTIEEVKVRQIERTLKEINPRTTSSQGTQAGRSVTWKEIGNDSTKSTQTSYTSPIAQVEVYKKLVKRKDVAVEAQLSTPEGVKVTTGDTVLLQLKETEEKTAQMERLLDEVIEKLKTCEKERQRLVDTNKLLVEQIECNEFGSLGAVNILVDKLQAKDREIIQLRSQLISLAELRR</sequence>